<evidence type="ECO:0000256" key="3">
    <source>
        <dbReference type="ARBA" id="ARBA00023242"/>
    </source>
</evidence>
<proteinExistence type="inferred from homology"/>
<protein>
    <submittedName>
        <fullName evidence="5">Brevis radix-like protein</fullName>
    </submittedName>
</protein>
<evidence type="ECO:0000313" key="6">
    <source>
        <dbReference type="Proteomes" id="UP001151760"/>
    </source>
</evidence>
<keyword evidence="3" id="KW-0539">Nucleus</keyword>
<keyword evidence="6" id="KW-1185">Reference proteome</keyword>
<dbReference type="InterPro" id="IPR013591">
    <property type="entry name" value="Brevis_radix_dom"/>
</dbReference>
<feature type="domain" description="BRX" evidence="4">
    <location>
        <begin position="90"/>
        <end position="116"/>
    </location>
</feature>
<accession>A0ABQ4Y8J4</accession>
<reference evidence="5" key="2">
    <citation type="submission" date="2022-01" db="EMBL/GenBank/DDBJ databases">
        <authorList>
            <person name="Yamashiro T."/>
            <person name="Shiraishi A."/>
            <person name="Satake H."/>
            <person name="Nakayama K."/>
        </authorList>
    </citation>
    <scope>NUCLEOTIDE SEQUENCE</scope>
</reference>
<reference evidence="5" key="1">
    <citation type="journal article" date="2022" name="Int. J. Mol. Sci.">
        <title>Draft Genome of Tanacetum Coccineum: Genomic Comparison of Closely Related Tanacetum-Family Plants.</title>
        <authorList>
            <person name="Yamashiro T."/>
            <person name="Shiraishi A."/>
            <person name="Nakayama K."/>
            <person name="Satake H."/>
        </authorList>
    </citation>
    <scope>NUCLEOTIDE SEQUENCE</scope>
</reference>
<evidence type="ECO:0000313" key="5">
    <source>
        <dbReference type="EMBL" id="GJS73993.1"/>
    </source>
</evidence>
<comment type="similarity">
    <text evidence="2">Belongs to the BRX family.</text>
</comment>
<dbReference type="PANTHER" id="PTHR46058">
    <property type="entry name" value="PROTEIN BREVIS RADIX-LIKE 1"/>
    <property type="match status" value="1"/>
</dbReference>
<dbReference type="Pfam" id="PF08381">
    <property type="entry name" value="BRX"/>
    <property type="match status" value="1"/>
</dbReference>
<name>A0ABQ4Y8J4_9ASTR</name>
<dbReference type="InterPro" id="IPR044532">
    <property type="entry name" value="BRX-like"/>
</dbReference>
<evidence type="ECO:0000256" key="1">
    <source>
        <dbReference type="ARBA" id="ARBA00004123"/>
    </source>
</evidence>
<dbReference type="EMBL" id="BQNB010010197">
    <property type="protein sequence ID" value="GJS73993.1"/>
    <property type="molecule type" value="Genomic_DNA"/>
</dbReference>
<comment type="caution">
    <text evidence="5">The sequence shown here is derived from an EMBL/GenBank/DDBJ whole genome shotgun (WGS) entry which is preliminary data.</text>
</comment>
<sequence>MLTCITCSKQKIEDGGEEVGPTTRQAVKGLTAQIKDVLKAGGYATLYTTGAQVYSPAWDFTSNDPNLSAGGYEPPRQSGHLVLEDEDEPKEWMAQVEPGVQITFVSLANGGNDLKRPCAYGAGMPKGEGIHPWRHQESTTSSRVRLRLSLAFACRFESEWN</sequence>
<gene>
    <name evidence="5" type="ORF">Tco_0706834</name>
</gene>
<evidence type="ECO:0000256" key="2">
    <source>
        <dbReference type="ARBA" id="ARBA00009057"/>
    </source>
</evidence>
<comment type="subcellular location">
    <subcellularLocation>
        <location evidence="1">Nucleus</location>
    </subcellularLocation>
</comment>
<organism evidence="5 6">
    <name type="scientific">Tanacetum coccineum</name>
    <dbReference type="NCBI Taxonomy" id="301880"/>
    <lineage>
        <taxon>Eukaryota</taxon>
        <taxon>Viridiplantae</taxon>
        <taxon>Streptophyta</taxon>
        <taxon>Embryophyta</taxon>
        <taxon>Tracheophyta</taxon>
        <taxon>Spermatophyta</taxon>
        <taxon>Magnoliopsida</taxon>
        <taxon>eudicotyledons</taxon>
        <taxon>Gunneridae</taxon>
        <taxon>Pentapetalae</taxon>
        <taxon>asterids</taxon>
        <taxon>campanulids</taxon>
        <taxon>Asterales</taxon>
        <taxon>Asteraceae</taxon>
        <taxon>Asteroideae</taxon>
        <taxon>Anthemideae</taxon>
        <taxon>Anthemidinae</taxon>
        <taxon>Tanacetum</taxon>
    </lineage>
</organism>
<dbReference type="PANTHER" id="PTHR46058:SF37">
    <property type="entry name" value="DZC DOMAIN CONTAINING PROTEIN-RELATED"/>
    <property type="match status" value="1"/>
</dbReference>
<dbReference type="Proteomes" id="UP001151760">
    <property type="component" value="Unassembled WGS sequence"/>
</dbReference>
<evidence type="ECO:0000259" key="4">
    <source>
        <dbReference type="Pfam" id="PF08381"/>
    </source>
</evidence>